<protein>
    <submittedName>
        <fullName evidence="7">ABC-2 type transporter</fullName>
    </submittedName>
</protein>
<accession>I3TFI6</accession>
<dbReference type="OrthoDB" id="37107at2157"/>
<organism evidence="7 8">
    <name type="scientific">Thermogladius calderae (strain DSM 22663 / VKM B-2946 / 1633)</name>
    <dbReference type="NCBI Taxonomy" id="1184251"/>
    <lineage>
        <taxon>Archaea</taxon>
        <taxon>Thermoproteota</taxon>
        <taxon>Thermoprotei</taxon>
        <taxon>Desulfurococcales</taxon>
        <taxon>Desulfurococcaceae</taxon>
        <taxon>Thermogladius</taxon>
    </lineage>
</organism>
<name>I3TFI6_THEC1</name>
<evidence type="ECO:0000313" key="8">
    <source>
        <dbReference type="Proteomes" id="UP000005270"/>
    </source>
</evidence>
<dbReference type="GO" id="GO:0140359">
    <property type="term" value="F:ABC-type transporter activity"/>
    <property type="evidence" value="ECO:0007669"/>
    <property type="project" value="InterPro"/>
</dbReference>
<dbReference type="KEGG" id="thg:TCELL_1101"/>
<evidence type="ECO:0000256" key="3">
    <source>
        <dbReference type="ARBA" id="ARBA00022989"/>
    </source>
</evidence>
<keyword evidence="3 5" id="KW-1133">Transmembrane helix</keyword>
<keyword evidence="2 5" id="KW-0812">Transmembrane</keyword>
<dbReference type="AlphaFoldDB" id="I3TFI6"/>
<keyword evidence="8" id="KW-1185">Reference proteome</keyword>
<dbReference type="PANTHER" id="PTHR43471:SF3">
    <property type="entry name" value="ABC TRANSPORTER PERMEASE PROTEIN NATB"/>
    <property type="match status" value="1"/>
</dbReference>
<dbReference type="Proteomes" id="UP000005270">
    <property type="component" value="Chromosome"/>
</dbReference>
<dbReference type="EMBL" id="CP003531">
    <property type="protein sequence ID" value="AFK51524.1"/>
    <property type="molecule type" value="Genomic_DNA"/>
</dbReference>
<evidence type="ECO:0000313" key="7">
    <source>
        <dbReference type="EMBL" id="AFK51524.1"/>
    </source>
</evidence>
<feature type="transmembrane region" description="Helical" evidence="5">
    <location>
        <begin position="24"/>
        <end position="45"/>
    </location>
</feature>
<dbReference type="STRING" id="1184251.TCELL_1101"/>
<evidence type="ECO:0000256" key="4">
    <source>
        <dbReference type="ARBA" id="ARBA00023136"/>
    </source>
</evidence>
<dbReference type="GO" id="GO:0016020">
    <property type="term" value="C:membrane"/>
    <property type="evidence" value="ECO:0007669"/>
    <property type="project" value="UniProtKB-SubCell"/>
</dbReference>
<dbReference type="PANTHER" id="PTHR43471">
    <property type="entry name" value="ABC TRANSPORTER PERMEASE"/>
    <property type="match status" value="1"/>
</dbReference>
<feature type="transmembrane region" description="Helical" evidence="5">
    <location>
        <begin position="209"/>
        <end position="230"/>
    </location>
</feature>
<keyword evidence="4 5" id="KW-0472">Membrane</keyword>
<evidence type="ECO:0000256" key="5">
    <source>
        <dbReference type="SAM" id="Phobius"/>
    </source>
</evidence>
<reference evidence="7 8" key="1">
    <citation type="journal article" date="2012" name="J. Bacteriol.">
        <title>Complete genome sequence of the hyperthermophilic cellulolytic Crenarchaeon 'Thermogladius cellulolyticus' 1633.</title>
        <authorList>
            <person name="Mardanov A.V."/>
            <person name="Kochetkova T.V."/>
            <person name="Beletsky A.V."/>
            <person name="Bonch-Osmolovskaya E.A."/>
            <person name="Ravin N.V."/>
            <person name="Skryabin K.G."/>
        </authorList>
    </citation>
    <scope>NUCLEOTIDE SEQUENCE [LARGE SCALE GENOMIC DNA]</scope>
    <source>
        <strain evidence="8">DSM 22663 / VKM B-2946 / 1633</strain>
    </source>
</reference>
<feature type="domain" description="ABC-2 type transporter transmembrane" evidence="6">
    <location>
        <begin position="21"/>
        <end position="407"/>
    </location>
</feature>
<dbReference type="InterPro" id="IPR013525">
    <property type="entry name" value="ABC2_TM"/>
</dbReference>
<dbReference type="GeneID" id="13013420"/>
<evidence type="ECO:0000259" key="6">
    <source>
        <dbReference type="Pfam" id="PF12698"/>
    </source>
</evidence>
<feature type="transmembrane region" description="Helical" evidence="5">
    <location>
        <begin position="336"/>
        <end position="356"/>
    </location>
</feature>
<feature type="transmembrane region" description="Helical" evidence="5">
    <location>
        <begin position="386"/>
        <end position="409"/>
    </location>
</feature>
<gene>
    <name evidence="7" type="ordered locus">TCELL_1101</name>
</gene>
<evidence type="ECO:0000256" key="2">
    <source>
        <dbReference type="ARBA" id="ARBA00022692"/>
    </source>
</evidence>
<proteinExistence type="predicted"/>
<evidence type="ECO:0000256" key="1">
    <source>
        <dbReference type="ARBA" id="ARBA00004141"/>
    </source>
</evidence>
<comment type="subcellular location">
    <subcellularLocation>
        <location evidence="1">Membrane</location>
        <topology evidence="1">Multi-pass membrane protein</topology>
    </subcellularLocation>
</comment>
<dbReference type="Pfam" id="PF12698">
    <property type="entry name" value="ABC2_membrane_3"/>
    <property type="match status" value="1"/>
</dbReference>
<feature type="transmembrane region" description="Helical" evidence="5">
    <location>
        <begin position="242"/>
        <end position="269"/>
    </location>
</feature>
<feature type="transmembrane region" description="Helical" evidence="5">
    <location>
        <begin position="302"/>
        <end position="324"/>
    </location>
</feature>
<sequence>MRPRAVEVVVWKELLDLWRDKKTLFAAILLPVVSMPLIGLTVLLLSTQQPVNVAIVDMDNTTYSNPTLNVTVSSEWLVGNLTRALAATGCNVHAYTYEPGNLTLYDLVVVVPKWFSRNATSLTEQARVEIIRKASVQPALNAENTVLSTLSQFSRNLSEVKVGQLALMSGLGPGSFSVDSILQPVVAGPIIVITPSGAPASPLEQIKPFIAKVLILGLIFVVSPASMYVVDGIVGERERKTIELLLATPLGVSEVITGKLIAASILGLVSSLSDVASLMVYMYLIALSVGGFFWLVIDLKLVLLHAVTAFFTILVTVAIATPFVTRTQGVRSASNIATMVNMIGMALFFSGFMIDYPKIEPSILYPLMVLPYTHSILVIQDYVYGMVYYSMLHLAVLVAVSILLLYVGVKSVSPEKILLAK</sequence>
<dbReference type="eggNOG" id="arCOG01462">
    <property type="taxonomic scope" value="Archaea"/>
</dbReference>
<dbReference type="InParanoid" id="I3TFI6"/>
<dbReference type="HOGENOM" id="CLU_055390_0_0_2"/>
<feature type="transmembrane region" description="Helical" evidence="5">
    <location>
        <begin position="275"/>
        <end position="295"/>
    </location>
</feature>
<dbReference type="RefSeq" id="WP_014737774.1">
    <property type="nucleotide sequence ID" value="NC_017954.1"/>
</dbReference>